<protein>
    <submittedName>
        <fullName evidence="1">Uncharacterized protein</fullName>
    </submittedName>
</protein>
<dbReference type="AlphaFoldDB" id="A0A0E9RSH9"/>
<accession>A0A0E9RSH9</accession>
<reference evidence="1" key="2">
    <citation type="journal article" date="2015" name="Fish Shellfish Immunol.">
        <title>Early steps in the European eel (Anguilla anguilla)-Vibrio vulnificus interaction in the gills: Role of the RtxA13 toxin.</title>
        <authorList>
            <person name="Callol A."/>
            <person name="Pajuelo D."/>
            <person name="Ebbesson L."/>
            <person name="Teles M."/>
            <person name="MacKenzie S."/>
            <person name="Amaro C."/>
        </authorList>
    </citation>
    <scope>NUCLEOTIDE SEQUENCE</scope>
</reference>
<sequence>MRKISIGEYSPPVHFRSMRAKGRIKAFASGGEANSHLRFPQQGVDSVAVYED</sequence>
<name>A0A0E9RSH9_ANGAN</name>
<organism evidence="1">
    <name type="scientific">Anguilla anguilla</name>
    <name type="common">European freshwater eel</name>
    <name type="synonym">Muraena anguilla</name>
    <dbReference type="NCBI Taxonomy" id="7936"/>
    <lineage>
        <taxon>Eukaryota</taxon>
        <taxon>Metazoa</taxon>
        <taxon>Chordata</taxon>
        <taxon>Craniata</taxon>
        <taxon>Vertebrata</taxon>
        <taxon>Euteleostomi</taxon>
        <taxon>Actinopterygii</taxon>
        <taxon>Neopterygii</taxon>
        <taxon>Teleostei</taxon>
        <taxon>Anguilliformes</taxon>
        <taxon>Anguillidae</taxon>
        <taxon>Anguilla</taxon>
    </lineage>
</organism>
<reference evidence="1" key="1">
    <citation type="submission" date="2014-11" db="EMBL/GenBank/DDBJ databases">
        <authorList>
            <person name="Amaro Gonzalez C."/>
        </authorList>
    </citation>
    <scope>NUCLEOTIDE SEQUENCE</scope>
</reference>
<proteinExistence type="predicted"/>
<dbReference type="EMBL" id="GBXM01076815">
    <property type="protein sequence ID" value="JAH31762.1"/>
    <property type="molecule type" value="Transcribed_RNA"/>
</dbReference>
<evidence type="ECO:0000313" key="1">
    <source>
        <dbReference type="EMBL" id="JAH31762.1"/>
    </source>
</evidence>